<protein>
    <recommendedName>
        <fullName evidence="2">DUF1150 domain-containing protein</fullName>
    </recommendedName>
</protein>
<evidence type="ECO:0008006" key="2">
    <source>
        <dbReference type="Google" id="ProtNLM"/>
    </source>
</evidence>
<gene>
    <name evidence="1" type="ORF">MNBD_ALPHA05-2555</name>
</gene>
<dbReference type="InterPro" id="IPR009531">
    <property type="entry name" value="DUF1150"/>
</dbReference>
<accession>A0A3B0SBN2</accession>
<proteinExistence type="predicted"/>
<sequence>MVSDKKIPMNVETSKKPAVAGDLAALGGRKLVYIRAVAAIDVIDDLGDEFGDFEVDLEADTVLYSVHASDGERIALVGDRDLAFAAARQYEMNPVSVH</sequence>
<name>A0A3B0SBN2_9ZZZZ</name>
<organism evidence="1">
    <name type="scientific">hydrothermal vent metagenome</name>
    <dbReference type="NCBI Taxonomy" id="652676"/>
    <lineage>
        <taxon>unclassified sequences</taxon>
        <taxon>metagenomes</taxon>
        <taxon>ecological metagenomes</taxon>
    </lineage>
</organism>
<dbReference type="EMBL" id="UOEH01000367">
    <property type="protein sequence ID" value="VAW02538.1"/>
    <property type="molecule type" value="Genomic_DNA"/>
</dbReference>
<evidence type="ECO:0000313" key="1">
    <source>
        <dbReference type="EMBL" id="VAW02538.1"/>
    </source>
</evidence>
<dbReference type="AlphaFoldDB" id="A0A3B0SBN2"/>
<reference evidence="1" key="1">
    <citation type="submission" date="2018-06" db="EMBL/GenBank/DDBJ databases">
        <authorList>
            <person name="Zhirakovskaya E."/>
        </authorList>
    </citation>
    <scope>NUCLEOTIDE SEQUENCE</scope>
</reference>
<dbReference type="Pfam" id="PF06620">
    <property type="entry name" value="DUF1150"/>
    <property type="match status" value="1"/>
</dbReference>